<organism evidence="3 4">
    <name type="scientific">Biomphalaria glabrata</name>
    <name type="common">Bloodfluke planorb</name>
    <name type="synonym">Freshwater snail</name>
    <dbReference type="NCBI Taxonomy" id="6526"/>
    <lineage>
        <taxon>Eukaryota</taxon>
        <taxon>Metazoa</taxon>
        <taxon>Spiralia</taxon>
        <taxon>Lophotrochozoa</taxon>
        <taxon>Mollusca</taxon>
        <taxon>Gastropoda</taxon>
        <taxon>Heterobranchia</taxon>
        <taxon>Euthyneura</taxon>
        <taxon>Panpulmonata</taxon>
        <taxon>Hygrophila</taxon>
        <taxon>Lymnaeoidea</taxon>
        <taxon>Planorbidae</taxon>
        <taxon>Biomphalaria</taxon>
    </lineage>
</organism>
<name>A0A2C9KKG0_BIOGL</name>
<dbReference type="VEuPathDB" id="VectorBase:BGLAX_029216"/>
<evidence type="ECO:0000313" key="4">
    <source>
        <dbReference type="Proteomes" id="UP000076420"/>
    </source>
</evidence>
<dbReference type="InterPro" id="IPR016187">
    <property type="entry name" value="CTDL_fold"/>
</dbReference>
<gene>
    <name evidence="3" type="primary">106062883</name>
</gene>
<dbReference type="InterPro" id="IPR001304">
    <property type="entry name" value="C-type_lectin-like"/>
</dbReference>
<evidence type="ECO:0000313" key="3">
    <source>
        <dbReference type="EnsemblMetazoa" id="BGLB020720-PA"/>
    </source>
</evidence>
<dbReference type="Gene3D" id="3.10.100.10">
    <property type="entry name" value="Mannose-Binding Protein A, subunit A"/>
    <property type="match status" value="1"/>
</dbReference>
<dbReference type="CDD" id="cd00037">
    <property type="entry name" value="CLECT"/>
    <property type="match status" value="1"/>
</dbReference>
<feature type="domain" description="C-type lectin" evidence="2">
    <location>
        <begin position="206"/>
        <end position="310"/>
    </location>
</feature>
<accession>A0A2C9KKG0</accession>
<dbReference type="KEGG" id="bgt:106062883"/>
<dbReference type="SMART" id="SM00034">
    <property type="entry name" value="CLECT"/>
    <property type="match status" value="1"/>
</dbReference>
<dbReference type="RefSeq" id="XP_013076651.2">
    <property type="nucleotide sequence ID" value="XM_013221197.2"/>
</dbReference>
<proteinExistence type="predicted"/>
<dbReference type="SUPFAM" id="SSF56436">
    <property type="entry name" value="C-type lectin-like"/>
    <property type="match status" value="1"/>
</dbReference>
<dbReference type="OrthoDB" id="6051775at2759"/>
<dbReference type="EnsemblMetazoa" id="BGLB020720-RA">
    <property type="protein sequence ID" value="BGLB020720-PA"/>
    <property type="gene ID" value="BGLB020720"/>
</dbReference>
<sequence>MITIPCVFLCVLYVAVSWAATIDIKPNVITVPVTRNLVIVCSLKRVNTPELSALFSLTLLHSNAMDEPKFTSLASVNTLDNKISTFSLDESATVAGLINNSGESFLRLTWKNPMSEKSGLYRCSFNGVGVLGNPLTLTSTGAVVVSVTDYDSLTDKMKDFENSSKELKAKFDILSDYTNNLHTNYNSLISRLSRSRDAAFYSTSSFNGSRYYLPRDLDVLQVTWAQATCELYGGHLAEIDSNEEFHFVRNFLVSKNLFDVVVTGANDEEKEGTWIYNRNKAPLKVFNWATTEPNSGRIANCQCFWKGGNWYMADARCVYFNNKPNDGYVYSYLCEMPESSTDV</sequence>
<dbReference type="InterPro" id="IPR016186">
    <property type="entry name" value="C-type_lectin-like/link_sf"/>
</dbReference>
<feature type="signal peptide" evidence="1">
    <location>
        <begin position="1"/>
        <end position="19"/>
    </location>
</feature>
<keyword evidence="1" id="KW-0732">Signal</keyword>
<dbReference type="AlphaFoldDB" id="A0A2C9KKG0"/>
<evidence type="ECO:0000256" key="1">
    <source>
        <dbReference type="SAM" id="SignalP"/>
    </source>
</evidence>
<feature type="chain" id="PRO_5012609642" description="C-type lectin domain-containing protein" evidence="1">
    <location>
        <begin position="20"/>
        <end position="343"/>
    </location>
</feature>
<dbReference type="PROSITE" id="PS50041">
    <property type="entry name" value="C_TYPE_LECTIN_2"/>
    <property type="match status" value="1"/>
</dbReference>
<dbReference type="Pfam" id="PF00059">
    <property type="entry name" value="Lectin_C"/>
    <property type="match status" value="1"/>
</dbReference>
<evidence type="ECO:0000259" key="2">
    <source>
        <dbReference type="PROSITE" id="PS50041"/>
    </source>
</evidence>
<protein>
    <recommendedName>
        <fullName evidence="2">C-type lectin domain-containing protein</fullName>
    </recommendedName>
</protein>
<dbReference type="VEuPathDB" id="VectorBase:BGLB020720"/>
<reference evidence="3" key="1">
    <citation type="submission" date="2020-05" db="UniProtKB">
        <authorList>
            <consortium name="EnsemblMetazoa"/>
        </authorList>
    </citation>
    <scope>IDENTIFICATION</scope>
    <source>
        <strain evidence="3">BB02</strain>
    </source>
</reference>
<dbReference type="Proteomes" id="UP000076420">
    <property type="component" value="Unassembled WGS sequence"/>
</dbReference>